<accession>A0A1F7TLS8</accession>
<keyword evidence="1" id="KW-0472">Membrane</keyword>
<name>A0A1F7TLS8_9BACT</name>
<dbReference type="EMBL" id="MGDT01000004">
    <property type="protein sequence ID" value="OGL66943.1"/>
    <property type="molecule type" value="Genomic_DNA"/>
</dbReference>
<dbReference type="Proteomes" id="UP000177885">
    <property type="component" value="Unassembled WGS sequence"/>
</dbReference>
<keyword evidence="1" id="KW-0812">Transmembrane</keyword>
<evidence type="ECO:0000256" key="1">
    <source>
        <dbReference type="SAM" id="Phobius"/>
    </source>
</evidence>
<reference evidence="2 3" key="1">
    <citation type="journal article" date="2016" name="Nat. Commun.">
        <title>Thousands of microbial genomes shed light on interconnected biogeochemical processes in an aquifer system.</title>
        <authorList>
            <person name="Anantharaman K."/>
            <person name="Brown C.T."/>
            <person name="Hug L.A."/>
            <person name="Sharon I."/>
            <person name="Castelle C.J."/>
            <person name="Probst A.J."/>
            <person name="Thomas B.C."/>
            <person name="Singh A."/>
            <person name="Wilkins M.J."/>
            <person name="Karaoz U."/>
            <person name="Brodie E.L."/>
            <person name="Williams K.H."/>
            <person name="Hubbard S.S."/>
            <person name="Banfield J.F."/>
        </authorList>
    </citation>
    <scope>NUCLEOTIDE SEQUENCE [LARGE SCALE GENOMIC DNA]</scope>
</reference>
<evidence type="ECO:0000313" key="3">
    <source>
        <dbReference type="Proteomes" id="UP000177885"/>
    </source>
</evidence>
<keyword evidence="1" id="KW-1133">Transmembrane helix</keyword>
<dbReference type="STRING" id="1802385.A2856_00370"/>
<feature type="transmembrane region" description="Helical" evidence="1">
    <location>
        <begin position="35"/>
        <end position="57"/>
    </location>
</feature>
<gene>
    <name evidence="2" type="ORF">A2856_00370</name>
</gene>
<organism evidence="2 3">
    <name type="scientific">Candidatus Uhrbacteria bacterium RIFCSPHIGHO2_01_FULL_63_20</name>
    <dbReference type="NCBI Taxonomy" id="1802385"/>
    <lineage>
        <taxon>Bacteria</taxon>
        <taxon>Candidatus Uhriibacteriota</taxon>
    </lineage>
</organism>
<proteinExistence type="predicted"/>
<comment type="caution">
    <text evidence="2">The sequence shown here is derived from an EMBL/GenBank/DDBJ whole genome shotgun (WGS) entry which is preliminary data.</text>
</comment>
<protein>
    <submittedName>
        <fullName evidence="2">Uncharacterized protein</fullName>
    </submittedName>
</protein>
<dbReference type="AlphaFoldDB" id="A0A1F7TLS8"/>
<sequence>MPFLFLGLLILLVGMYFLRQAKRSHDHEGEIGCKALIAAGIILILIQGLFFRSVILLGF</sequence>
<evidence type="ECO:0000313" key="2">
    <source>
        <dbReference type="EMBL" id="OGL66943.1"/>
    </source>
</evidence>